<accession>A0A4C1Z0W8</accession>
<comment type="caution">
    <text evidence="1">The sequence shown here is derived from an EMBL/GenBank/DDBJ whole genome shotgun (WGS) entry which is preliminary data.</text>
</comment>
<sequence>MSDRIMMQFYLRFRNLDFKYSMLTEYALKSLTVVITNAVTASWTDSLTYLPRHWTIDDCDDVCASEVDDSSVIMQRNPVDSKLLS</sequence>
<gene>
    <name evidence="1" type="ORF">EVAR_76842_1</name>
</gene>
<organism evidence="1 2">
    <name type="scientific">Eumeta variegata</name>
    <name type="common">Bagworm moth</name>
    <name type="synonym">Eumeta japonica</name>
    <dbReference type="NCBI Taxonomy" id="151549"/>
    <lineage>
        <taxon>Eukaryota</taxon>
        <taxon>Metazoa</taxon>
        <taxon>Ecdysozoa</taxon>
        <taxon>Arthropoda</taxon>
        <taxon>Hexapoda</taxon>
        <taxon>Insecta</taxon>
        <taxon>Pterygota</taxon>
        <taxon>Neoptera</taxon>
        <taxon>Endopterygota</taxon>
        <taxon>Lepidoptera</taxon>
        <taxon>Glossata</taxon>
        <taxon>Ditrysia</taxon>
        <taxon>Tineoidea</taxon>
        <taxon>Psychidae</taxon>
        <taxon>Oiketicinae</taxon>
        <taxon>Eumeta</taxon>
    </lineage>
</organism>
<reference evidence="1 2" key="1">
    <citation type="journal article" date="2019" name="Commun. Biol.">
        <title>The bagworm genome reveals a unique fibroin gene that provides high tensile strength.</title>
        <authorList>
            <person name="Kono N."/>
            <person name="Nakamura H."/>
            <person name="Ohtoshi R."/>
            <person name="Tomita M."/>
            <person name="Numata K."/>
            <person name="Arakawa K."/>
        </authorList>
    </citation>
    <scope>NUCLEOTIDE SEQUENCE [LARGE SCALE GENOMIC DNA]</scope>
</reference>
<evidence type="ECO:0000313" key="2">
    <source>
        <dbReference type="Proteomes" id="UP000299102"/>
    </source>
</evidence>
<protein>
    <submittedName>
        <fullName evidence="1">Uncharacterized protein</fullName>
    </submittedName>
</protein>
<dbReference type="Proteomes" id="UP000299102">
    <property type="component" value="Unassembled WGS sequence"/>
</dbReference>
<name>A0A4C1Z0W8_EUMVA</name>
<dbReference type="EMBL" id="BGZK01001453">
    <property type="protein sequence ID" value="GBP80257.1"/>
    <property type="molecule type" value="Genomic_DNA"/>
</dbReference>
<keyword evidence="2" id="KW-1185">Reference proteome</keyword>
<evidence type="ECO:0000313" key="1">
    <source>
        <dbReference type="EMBL" id="GBP80257.1"/>
    </source>
</evidence>
<proteinExistence type="predicted"/>
<dbReference type="AlphaFoldDB" id="A0A4C1Z0W8"/>